<dbReference type="InterPro" id="IPR013783">
    <property type="entry name" value="Ig-like_fold"/>
</dbReference>
<accession>A0AAE1PVI1</accession>
<dbReference type="SMART" id="SM00408">
    <property type="entry name" value="IGc2"/>
    <property type="match status" value="2"/>
</dbReference>
<protein>
    <recommendedName>
        <fullName evidence="2">Ig-like domain-containing protein</fullName>
    </recommendedName>
</protein>
<dbReference type="GO" id="GO:0050808">
    <property type="term" value="P:synapse organization"/>
    <property type="evidence" value="ECO:0007669"/>
    <property type="project" value="TreeGrafter"/>
</dbReference>
<dbReference type="InterPro" id="IPR036179">
    <property type="entry name" value="Ig-like_dom_sf"/>
</dbReference>
<dbReference type="GO" id="GO:0032589">
    <property type="term" value="C:neuron projection membrane"/>
    <property type="evidence" value="ECO:0007669"/>
    <property type="project" value="TreeGrafter"/>
</dbReference>
<dbReference type="InterPro" id="IPR013151">
    <property type="entry name" value="Immunoglobulin_dom"/>
</dbReference>
<feature type="domain" description="Ig-like" evidence="2">
    <location>
        <begin position="164"/>
        <end position="267"/>
    </location>
</feature>
<dbReference type="Pfam" id="PF00047">
    <property type="entry name" value="ig"/>
    <property type="match status" value="1"/>
</dbReference>
<name>A0AAE1PVI1_9EUCA</name>
<feature type="region of interest" description="Disordered" evidence="1">
    <location>
        <begin position="1"/>
        <end position="28"/>
    </location>
</feature>
<dbReference type="InterPro" id="IPR003599">
    <property type="entry name" value="Ig_sub"/>
</dbReference>
<feature type="domain" description="Ig-like" evidence="2">
    <location>
        <begin position="59"/>
        <end position="155"/>
    </location>
</feature>
<dbReference type="AlphaFoldDB" id="A0AAE1PVI1"/>
<dbReference type="PROSITE" id="PS50835">
    <property type="entry name" value="IG_LIKE"/>
    <property type="match status" value="2"/>
</dbReference>
<evidence type="ECO:0000313" key="4">
    <source>
        <dbReference type="Proteomes" id="UP001292094"/>
    </source>
</evidence>
<dbReference type="Pfam" id="PF07679">
    <property type="entry name" value="I-set"/>
    <property type="match status" value="1"/>
</dbReference>
<evidence type="ECO:0000256" key="1">
    <source>
        <dbReference type="SAM" id="MobiDB-lite"/>
    </source>
</evidence>
<dbReference type="InterPro" id="IPR013098">
    <property type="entry name" value="Ig_I-set"/>
</dbReference>
<dbReference type="EMBL" id="JAWZYT010001114">
    <property type="protein sequence ID" value="KAK4315481.1"/>
    <property type="molecule type" value="Genomic_DNA"/>
</dbReference>
<dbReference type="InterPro" id="IPR003598">
    <property type="entry name" value="Ig_sub2"/>
</dbReference>
<reference evidence="3" key="1">
    <citation type="submission" date="2023-11" db="EMBL/GenBank/DDBJ databases">
        <title>Genome assemblies of two species of porcelain crab, Petrolisthes cinctipes and Petrolisthes manimaculis (Anomura: Porcellanidae).</title>
        <authorList>
            <person name="Angst P."/>
        </authorList>
    </citation>
    <scope>NUCLEOTIDE SEQUENCE</scope>
    <source>
        <strain evidence="3">PB745_02</strain>
        <tissue evidence="3">Gill</tissue>
    </source>
</reference>
<dbReference type="InterPro" id="IPR037448">
    <property type="entry name" value="Zig-8"/>
</dbReference>
<dbReference type="InterPro" id="IPR007110">
    <property type="entry name" value="Ig-like_dom"/>
</dbReference>
<dbReference type="Gene3D" id="2.60.40.10">
    <property type="entry name" value="Immunoglobulins"/>
    <property type="match status" value="2"/>
</dbReference>
<sequence length="446" mass="49693">MEDEGIEDVASSEVRYEGGIESGQTASENTGASLSSLWTFSTISQDRYDEHSDEHELLPYFQDYVNTTNITVQLGSTATLNCRVKRLKDKTVSWVRRDGDNIKLLTWGLHTYSNDARYALIFEHPNNWKLQIKYTQRRDKGNYECQISTHPPTVNPVRLNVVAPVVVIIDERGESVHEKFYKKGSTIELKCTISQMPQAQTFILWRHGDHMLNYDTSRGGISVKTDMSGSVIVSTLFIARAGHRDSGNYTCSLGDVATGSVMVHVLNGEQPAAMQHGSGTKDHMCCLLTFMVPTRLLYHRLLYHHLFYHHLFCHHVPLLSLPILLHILLNFKDIAIETCEADIAIETCDTDIGIETCEADIAIETCDTDIAIETCEADIAIETCEADIGIETCEADIAIETCEADIAIETCEADIAIETCEADIAIETCDTDIAIETCDTDIGIET</sequence>
<evidence type="ECO:0000313" key="3">
    <source>
        <dbReference type="EMBL" id="KAK4315481.1"/>
    </source>
</evidence>
<dbReference type="PANTHER" id="PTHR23279">
    <property type="entry name" value="DEFECTIVE PROBOSCIS EXTENSION RESPONSE DPR -RELATED"/>
    <property type="match status" value="1"/>
</dbReference>
<gene>
    <name evidence="3" type="ORF">Pmani_013396</name>
</gene>
<dbReference type="SMART" id="SM00409">
    <property type="entry name" value="IG"/>
    <property type="match status" value="2"/>
</dbReference>
<comment type="caution">
    <text evidence="3">The sequence shown here is derived from an EMBL/GenBank/DDBJ whole genome shotgun (WGS) entry which is preliminary data.</text>
</comment>
<evidence type="ECO:0000259" key="2">
    <source>
        <dbReference type="PROSITE" id="PS50835"/>
    </source>
</evidence>
<keyword evidence="4" id="KW-1185">Reference proteome</keyword>
<proteinExistence type="predicted"/>
<organism evidence="3 4">
    <name type="scientific">Petrolisthes manimaculis</name>
    <dbReference type="NCBI Taxonomy" id="1843537"/>
    <lineage>
        <taxon>Eukaryota</taxon>
        <taxon>Metazoa</taxon>
        <taxon>Ecdysozoa</taxon>
        <taxon>Arthropoda</taxon>
        <taxon>Crustacea</taxon>
        <taxon>Multicrustacea</taxon>
        <taxon>Malacostraca</taxon>
        <taxon>Eumalacostraca</taxon>
        <taxon>Eucarida</taxon>
        <taxon>Decapoda</taxon>
        <taxon>Pleocyemata</taxon>
        <taxon>Anomura</taxon>
        <taxon>Galatheoidea</taxon>
        <taxon>Porcellanidae</taxon>
        <taxon>Petrolisthes</taxon>
    </lineage>
</organism>
<dbReference type="PANTHER" id="PTHR23279:SF3">
    <property type="entry name" value="DEFECTIVE PROBOSCIS EXTENSION RESPONSE 18"/>
    <property type="match status" value="1"/>
</dbReference>
<dbReference type="Proteomes" id="UP001292094">
    <property type="component" value="Unassembled WGS sequence"/>
</dbReference>
<dbReference type="SUPFAM" id="SSF48726">
    <property type="entry name" value="Immunoglobulin"/>
    <property type="match status" value="2"/>
</dbReference>